<proteinExistence type="predicted"/>
<feature type="region of interest" description="Disordered" evidence="1">
    <location>
        <begin position="1"/>
        <end position="20"/>
    </location>
</feature>
<name>A0A5B7IVC4_PORTR</name>
<comment type="caution">
    <text evidence="2">The sequence shown here is derived from an EMBL/GenBank/DDBJ whole genome shotgun (WGS) entry which is preliminary data.</text>
</comment>
<organism evidence="2 3">
    <name type="scientific">Portunus trituberculatus</name>
    <name type="common">Swimming crab</name>
    <name type="synonym">Neptunus trituberculatus</name>
    <dbReference type="NCBI Taxonomy" id="210409"/>
    <lineage>
        <taxon>Eukaryota</taxon>
        <taxon>Metazoa</taxon>
        <taxon>Ecdysozoa</taxon>
        <taxon>Arthropoda</taxon>
        <taxon>Crustacea</taxon>
        <taxon>Multicrustacea</taxon>
        <taxon>Malacostraca</taxon>
        <taxon>Eumalacostraca</taxon>
        <taxon>Eucarida</taxon>
        <taxon>Decapoda</taxon>
        <taxon>Pleocyemata</taxon>
        <taxon>Brachyura</taxon>
        <taxon>Eubrachyura</taxon>
        <taxon>Portunoidea</taxon>
        <taxon>Portunidae</taxon>
        <taxon>Portuninae</taxon>
        <taxon>Portunus</taxon>
    </lineage>
</organism>
<reference evidence="2 3" key="1">
    <citation type="submission" date="2019-05" db="EMBL/GenBank/DDBJ databases">
        <title>Another draft genome of Portunus trituberculatus and its Hox gene families provides insights of decapod evolution.</title>
        <authorList>
            <person name="Jeong J.-H."/>
            <person name="Song I."/>
            <person name="Kim S."/>
            <person name="Choi T."/>
            <person name="Kim D."/>
            <person name="Ryu S."/>
            <person name="Kim W."/>
        </authorList>
    </citation>
    <scope>NUCLEOTIDE SEQUENCE [LARGE SCALE GENOMIC DNA]</scope>
    <source>
        <tissue evidence="2">Muscle</tissue>
    </source>
</reference>
<dbReference type="EMBL" id="VSRR010071432">
    <property type="protein sequence ID" value="MPC86435.1"/>
    <property type="molecule type" value="Genomic_DNA"/>
</dbReference>
<feature type="region of interest" description="Disordered" evidence="1">
    <location>
        <begin position="53"/>
        <end position="83"/>
    </location>
</feature>
<gene>
    <name evidence="2" type="ORF">E2C01_081263</name>
</gene>
<dbReference type="Proteomes" id="UP000324222">
    <property type="component" value="Unassembled WGS sequence"/>
</dbReference>
<sequence length="83" mass="8897">MVKDAMRGGTGRIGRESHTYERVHSAITPRFDAFLALRRAGWEGKTKLRRVLRKSSSTLGKTGKAVGMSGCSSGTDGEDKGGI</sequence>
<dbReference type="AlphaFoldDB" id="A0A5B7IVC4"/>
<accession>A0A5B7IVC4</accession>
<evidence type="ECO:0000256" key="1">
    <source>
        <dbReference type="SAM" id="MobiDB-lite"/>
    </source>
</evidence>
<protein>
    <submittedName>
        <fullName evidence="2">Uncharacterized protein</fullName>
    </submittedName>
</protein>
<evidence type="ECO:0000313" key="2">
    <source>
        <dbReference type="EMBL" id="MPC86435.1"/>
    </source>
</evidence>
<evidence type="ECO:0000313" key="3">
    <source>
        <dbReference type="Proteomes" id="UP000324222"/>
    </source>
</evidence>
<keyword evidence="3" id="KW-1185">Reference proteome</keyword>